<feature type="active site" description="Charge relay system" evidence="5">
    <location>
        <position position="108"/>
    </location>
</feature>
<keyword evidence="3 5" id="KW-0378">Hydrolase</keyword>
<dbReference type="PROSITE" id="PS00136">
    <property type="entry name" value="SUBTILASE_ASP"/>
    <property type="match status" value="1"/>
</dbReference>
<feature type="active site" description="Charge relay system" evidence="5">
    <location>
        <position position="174"/>
    </location>
</feature>
<dbReference type="SUPFAM" id="SSF52743">
    <property type="entry name" value="Subtilisin-like"/>
    <property type="match status" value="1"/>
</dbReference>
<dbReference type="GO" id="GO:0016787">
    <property type="term" value="F:hydrolase activity"/>
    <property type="evidence" value="ECO:0007669"/>
    <property type="project" value="UniProtKB-KW"/>
</dbReference>
<name>A0ABV1AHG5_9FIRM</name>
<organism evidence="7 8">
    <name type="scientific">Blautia intestinihominis</name>
    <dbReference type="NCBI Taxonomy" id="3133152"/>
    <lineage>
        <taxon>Bacteria</taxon>
        <taxon>Bacillati</taxon>
        <taxon>Bacillota</taxon>
        <taxon>Clostridia</taxon>
        <taxon>Lachnospirales</taxon>
        <taxon>Lachnospiraceae</taxon>
        <taxon>Blautia</taxon>
    </lineage>
</organism>
<evidence type="ECO:0000313" key="8">
    <source>
        <dbReference type="Proteomes" id="UP001446032"/>
    </source>
</evidence>
<evidence type="ECO:0000256" key="1">
    <source>
        <dbReference type="ARBA" id="ARBA00011073"/>
    </source>
</evidence>
<dbReference type="InterPro" id="IPR017310">
    <property type="entry name" value="Pept_S8A_subtilisin_clostridia"/>
</dbReference>
<dbReference type="RefSeq" id="WP_243111531.1">
    <property type="nucleotide sequence ID" value="NZ_JBBMEI010000004.1"/>
</dbReference>
<evidence type="ECO:0000256" key="3">
    <source>
        <dbReference type="ARBA" id="ARBA00022801"/>
    </source>
</evidence>
<dbReference type="InterPro" id="IPR036852">
    <property type="entry name" value="Peptidase_S8/S53_dom_sf"/>
</dbReference>
<keyword evidence="8" id="KW-1185">Reference proteome</keyword>
<dbReference type="Pfam" id="PF00082">
    <property type="entry name" value="Peptidase_S8"/>
    <property type="match status" value="2"/>
</dbReference>
<keyword evidence="4 5" id="KW-0720">Serine protease</keyword>
<dbReference type="PROSITE" id="PS51892">
    <property type="entry name" value="SUBTILASE"/>
    <property type="match status" value="1"/>
</dbReference>
<evidence type="ECO:0000259" key="6">
    <source>
        <dbReference type="Pfam" id="PF00082"/>
    </source>
</evidence>
<reference evidence="7 8" key="1">
    <citation type="submission" date="2024-03" db="EMBL/GenBank/DDBJ databases">
        <title>Human intestinal bacterial collection.</title>
        <authorList>
            <person name="Pauvert C."/>
            <person name="Hitch T.C.A."/>
            <person name="Clavel T."/>
        </authorList>
    </citation>
    <scope>NUCLEOTIDE SEQUENCE [LARGE SCALE GENOMIC DNA]</scope>
    <source>
        <strain evidence="7 8">CLA-AA-H95</strain>
    </source>
</reference>
<dbReference type="EMBL" id="JBBMEI010000004">
    <property type="protein sequence ID" value="MEQ2357242.1"/>
    <property type="molecule type" value="Genomic_DNA"/>
</dbReference>
<dbReference type="Gene3D" id="2.60.120.1290">
    <property type="match status" value="1"/>
</dbReference>
<dbReference type="InterPro" id="IPR015500">
    <property type="entry name" value="Peptidase_S8_subtilisin-rel"/>
</dbReference>
<evidence type="ECO:0000256" key="5">
    <source>
        <dbReference type="PROSITE-ProRule" id="PRU01240"/>
    </source>
</evidence>
<comment type="similarity">
    <text evidence="1 5">Belongs to the peptidase S8 family.</text>
</comment>
<evidence type="ECO:0000313" key="7">
    <source>
        <dbReference type="EMBL" id="MEQ2357242.1"/>
    </source>
</evidence>
<dbReference type="InterPro" id="IPR023827">
    <property type="entry name" value="Peptidase_S8_Asp-AS"/>
</dbReference>
<sequence>MRIQEGIIVPAQDQQYQNFIVRYNQNLHGDFDYQSDDTFQIVNDLFGILYVPEQDVPALEFNSYSYSSIPKCYTYMELGALSASGVLRLHDHPYLRLKGAGTLVAVIDSGIDYQHPAFRNGDQSKILSIWDQSLPGGRSGRIPYGREFTRVQINEALAAENPLEIVPLIDRNGHGTRLAATAAGNRIPEENFSGAAPEAELVIVKLKPAKKYLRDFYLFPREAEVFQEDDIMLAIAYVLQCAVENQMPLSICIGLGTNMGAHRGDGPLSEFINSTASFSQNSISIAAGNEGTARHHYLSGADRQEKTDTVELKVGEQESTRGFSMEFWGDSPNFYNIVIQSPTGERLPVSTALKYGTQELSFVFVETRILVNYIPIERRTGKTLVFFRFLHPAPGIWKLLVEERMPANGGFHIWLPTRGLISDETYFLKSSPEFTITSPGDARDGMTVTAYQYRDNSLYVQASRGYNTENVVKPDFAAPGVGILTASIGAGRIFEQATGTSLAAAQTAGIAALLFEWALIRGNEPYFTGNSVKNYLSRGAVRDDIIQYPNPNWGYGRVDLYHTFELLT</sequence>
<accession>A0ABV1AHG5</accession>
<dbReference type="InterPro" id="IPR050131">
    <property type="entry name" value="Peptidase_S8_subtilisin-like"/>
</dbReference>
<feature type="domain" description="Peptidase S8/S53" evidence="6">
    <location>
        <begin position="99"/>
        <end position="207"/>
    </location>
</feature>
<dbReference type="Gene3D" id="3.40.50.200">
    <property type="entry name" value="Peptidase S8/S53 domain"/>
    <property type="match status" value="1"/>
</dbReference>
<comment type="caution">
    <text evidence="7">The sequence shown here is derived from an EMBL/GenBank/DDBJ whole genome shotgun (WGS) entry which is preliminary data.</text>
</comment>
<feature type="active site" description="Charge relay system" evidence="5">
    <location>
        <position position="501"/>
    </location>
</feature>
<dbReference type="PANTHER" id="PTHR43806:SF11">
    <property type="entry name" value="CEREVISIN-RELATED"/>
    <property type="match status" value="1"/>
</dbReference>
<dbReference type="InterPro" id="IPR000209">
    <property type="entry name" value="Peptidase_S8/S53_dom"/>
</dbReference>
<dbReference type="EC" id="3.4.-.-" evidence="7"/>
<evidence type="ECO:0000256" key="4">
    <source>
        <dbReference type="ARBA" id="ARBA00022825"/>
    </source>
</evidence>
<protein>
    <submittedName>
        <fullName evidence="7">S8 family peptidase</fullName>
        <ecNumber evidence="7">3.4.-.-</ecNumber>
    </submittedName>
</protein>
<dbReference type="PRINTS" id="PR00723">
    <property type="entry name" value="SUBTILISIN"/>
</dbReference>
<dbReference type="PANTHER" id="PTHR43806">
    <property type="entry name" value="PEPTIDASE S8"/>
    <property type="match status" value="1"/>
</dbReference>
<evidence type="ECO:0000256" key="2">
    <source>
        <dbReference type="ARBA" id="ARBA00022670"/>
    </source>
</evidence>
<proteinExistence type="inferred from homology"/>
<feature type="domain" description="Peptidase S8/S53" evidence="6">
    <location>
        <begin position="435"/>
        <end position="540"/>
    </location>
</feature>
<dbReference type="CDD" id="cd07478">
    <property type="entry name" value="Peptidases_S8_CspA-like"/>
    <property type="match status" value="1"/>
</dbReference>
<dbReference type="PIRSF" id="PIRSF037894">
    <property type="entry name" value="Subtilisin_rel_CspABC"/>
    <property type="match status" value="1"/>
</dbReference>
<dbReference type="InterPro" id="IPR034045">
    <property type="entry name" value="Pep_S8_CspA-like"/>
</dbReference>
<dbReference type="Proteomes" id="UP001446032">
    <property type="component" value="Unassembled WGS sequence"/>
</dbReference>
<gene>
    <name evidence="7" type="ORF">WMO75_02610</name>
</gene>
<keyword evidence="2 5" id="KW-0645">Protease</keyword>